<organism evidence="2 3">
    <name type="scientific">Salinimicrobium gaetbulicola</name>
    <dbReference type="NCBI Taxonomy" id="999702"/>
    <lineage>
        <taxon>Bacteria</taxon>
        <taxon>Pseudomonadati</taxon>
        <taxon>Bacteroidota</taxon>
        <taxon>Flavobacteriia</taxon>
        <taxon>Flavobacteriales</taxon>
        <taxon>Flavobacteriaceae</taxon>
        <taxon>Salinimicrobium</taxon>
    </lineage>
</organism>
<evidence type="ECO:0000313" key="2">
    <source>
        <dbReference type="EMBL" id="MFD0976163.1"/>
    </source>
</evidence>
<feature type="domain" description="Lipocalin-like" evidence="1">
    <location>
        <begin position="31"/>
        <end position="110"/>
    </location>
</feature>
<protein>
    <submittedName>
        <fullName evidence="2">Lipocalin family protein</fullName>
    </submittedName>
</protein>
<dbReference type="InterPro" id="IPR024311">
    <property type="entry name" value="Lipocalin-like"/>
</dbReference>
<dbReference type="Pfam" id="PF13648">
    <property type="entry name" value="Lipocalin_4"/>
    <property type="match status" value="1"/>
</dbReference>
<accession>A0ABW3IDT7</accession>
<keyword evidence="3" id="KW-1185">Reference proteome</keyword>
<evidence type="ECO:0000259" key="1">
    <source>
        <dbReference type="Pfam" id="PF13648"/>
    </source>
</evidence>
<reference evidence="3" key="1">
    <citation type="journal article" date="2019" name="Int. J. Syst. Evol. Microbiol.">
        <title>The Global Catalogue of Microorganisms (GCM) 10K type strain sequencing project: providing services to taxonomists for standard genome sequencing and annotation.</title>
        <authorList>
            <consortium name="The Broad Institute Genomics Platform"/>
            <consortium name="The Broad Institute Genome Sequencing Center for Infectious Disease"/>
            <person name="Wu L."/>
            <person name="Ma J."/>
        </authorList>
    </citation>
    <scope>NUCLEOTIDE SEQUENCE [LARGE SCALE GENOMIC DNA]</scope>
    <source>
        <strain evidence="3">CCUG 60898</strain>
    </source>
</reference>
<evidence type="ECO:0000313" key="3">
    <source>
        <dbReference type="Proteomes" id="UP001597100"/>
    </source>
</evidence>
<dbReference type="EMBL" id="JBHTJP010000032">
    <property type="protein sequence ID" value="MFD0976163.1"/>
    <property type="molecule type" value="Genomic_DNA"/>
</dbReference>
<sequence>MKKYVVFLLLIGVFSFSGCNNDDDGGREDPIIGDWILTDVTPAVIDINCPNDTTISINGDSTVQSSFYLQENNCNLQQETGSWTYNGGSSYTIEFPELGDVQGTTSFTETDTFTFTTEGAVLTFERLL</sequence>
<dbReference type="Proteomes" id="UP001597100">
    <property type="component" value="Unassembled WGS sequence"/>
</dbReference>
<proteinExistence type="predicted"/>
<dbReference type="PROSITE" id="PS51257">
    <property type="entry name" value="PROKAR_LIPOPROTEIN"/>
    <property type="match status" value="1"/>
</dbReference>
<gene>
    <name evidence="2" type="ORF">ACFQ1G_05095</name>
</gene>
<dbReference type="RefSeq" id="WP_380737252.1">
    <property type="nucleotide sequence ID" value="NZ_JBHTJP010000032.1"/>
</dbReference>
<comment type="caution">
    <text evidence="2">The sequence shown here is derived from an EMBL/GenBank/DDBJ whole genome shotgun (WGS) entry which is preliminary data.</text>
</comment>
<name>A0ABW3IDT7_9FLAO</name>